<dbReference type="AlphaFoldDB" id="A0A418SNF8"/>
<comment type="caution">
    <text evidence="1">The sequence shown here is derived from an EMBL/GenBank/DDBJ whole genome shotgun (WGS) entry which is preliminary data.</text>
</comment>
<sequence>MKSIGLVIATLFFFGLSVLIVAWPDLKELRRGRNWDVAQSDQSEGELHGVRVFVDQTRAMILPAAPDRALIYLRLGLQGEPDQMRDWLSCDIGLTDDSGRKWLPLANAAGAQITGFLGDDPYEQSCNQSLSMPPEDGSPSFSGQPFLVPADVVGGLRLEISGLNTRPDALSLPLNPVMQLPPG</sequence>
<dbReference type="EMBL" id="QZCG01000015">
    <property type="protein sequence ID" value="RJE82490.1"/>
    <property type="molecule type" value="Genomic_DNA"/>
</dbReference>
<evidence type="ECO:0000313" key="2">
    <source>
        <dbReference type="Proteomes" id="UP000284202"/>
    </source>
</evidence>
<keyword evidence="2" id="KW-1185">Reference proteome</keyword>
<dbReference type="OrthoDB" id="7348044at2"/>
<gene>
    <name evidence="1" type="ORF">D3P04_19130</name>
</gene>
<proteinExistence type="predicted"/>
<evidence type="ECO:0000313" key="1">
    <source>
        <dbReference type="EMBL" id="RJE82490.1"/>
    </source>
</evidence>
<protein>
    <submittedName>
        <fullName evidence="1">Uncharacterized protein</fullName>
    </submittedName>
</protein>
<name>A0A418SNF8_9RHOB</name>
<organism evidence="1 2">
    <name type="scientific">Paracoccus onubensis</name>
    <dbReference type="NCBI Taxonomy" id="1675788"/>
    <lineage>
        <taxon>Bacteria</taxon>
        <taxon>Pseudomonadati</taxon>
        <taxon>Pseudomonadota</taxon>
        <taxon>Alphaproteobacteria</taxon>
        <taxon>Rhodobacterales</taxon>
        <taxon>Paracoccaceae</taxon>
        <taxon>Paracoccus</taxon>
    </lineage>
</organism>
<reference evidence="2" key="1">
    <citation type="submission" date="2018-09" db="EMBL/GenBank/DDBJ databases">
        <title>Acidovorax cavernicola nov. sp. isolated from Gruta de las Maravillas (Aracena, Spain).</title>
        <authorList>
            <person name="Jurado V."/>
            <person name="Gutierrez-Patricio S."/>
            <person name="Gonzalez-Pimentel J.L."/>
            <person name="Miller A.Z."/>
            <person name="Laiz L."/>
            <person name="Saiz-Jimenez C."/>
        </authorList>
    </citation>
    <scope>NUCLEOTIDE SEQUENCE [LARGE SCALE GENOMIC DNA]</scope>
    <source>
        <strain evidence="2">1011MAR3C25</strain>
    </source>
</reference>
<dbReference type="Proteomes" id="UP000284202">
    <property type="component" value="Unassembled WGS sequence"/>
</dbReference>
<accession>A0A418SNF8</accession>
<dbReference type="RefSeq" id="WP_119751482.1">
    <property type="nucleotide sequence ID" value="NZ_QZCG01000015.1"/>
</dbReference>